<evidence type="ECO:0000313" key="6">
    <source>
        <dbReference type="Proteomes" id="UP000316426"/>
    </source>
</evidence>
<keyword evidence="6" id="KW-1185">Reference proteome</keyword>
<dbReference type="Pfam" id="PF01230">
    <property type="entry name" value="HIT"/>
    <property type="match status" value="1"/>
</dbReference>
<sequence length="114" mass="12379">MPRETLFTKIVAREIPADIVYEDDLCLAFRDIAPQAPTHVLVVPKEPVESIDSLTADHQELAGHMMLVCKKVAAAEGLSAGYRVVINNGKDGGQSVDHLHFHVLGGKSLKWPPG</sequence>
<dbReference type="CDD" id="cd01276">
    <property type="entry name" value="PKCI_related"/>
    <property type="match status" value="1"/>
</dbReference>
<dbReference type="FunFam" id="3.30.428.10:FF:000005">
    <property type="entry name" value="Histidine triad nucleotide-binding protein 1"/>
    <property type="match status" value="1"/>
</dbReference>
<name>A0A518K6J8_9BACT</name>
<dbReference type="Gene3D" id="3.30.428.10">
    <property type="entry name" value="HIT-like"/>
    <property type="match status" value="1"/>
</dbReference>
<organism evidence="5 6">
    <name type="scientific">Botrimarina mediterranea</name>
    <dbReference type="NCBI Taxonomy" id="2528022"/>
    <lineage>
        <taxon>Bacteria</taxon>
        <taxon>Pseudomonadati</taxon>
        <taxon>Planctomycetota</taxon>
        <taxon>Planctomycetia</taxon>
        <taxon>Pirellulales</taxon>
        <taxon>Lacipirellulaceae</taxon>
        <taxon>Botrimarina</taxon>
    </lineage>
</organism>
<reference evidence="5 6" key="1">
    <citation type="submission" date="2019-02" db="EMBL/GenBank/DDBJ databases">
        <title>Deep-cultivation of Planctomycetes and their phenomic and genomic characterization uncovers novel biology.</title>
        <authorList>
            <person name="Wiegand S."/>
            <person name="Jogler M."/>
            <person name="Boedeker C."/>
            <person name="Pinto D."/>
            <person name="Vollmers J."/>
            <person name="Rivas-Marin E."/>
            <person name="Kohn T."/>
            <person name="Peeters S.H."/>
            <person name="Heuer A."/>
            <person name="Rast P."/>
            <person name="Oberbeckmann S."/>
            <person name="Bunk B."/>
            <person name="Jeske O."/>
            <person name="Meyerdierks A."/>
            <person name="Storesund J.E."/>
            <person name="Kallscheuer N."/>
            <person name="Luecker S."/>
            <person name="Lage O.M."/>
            <person name="Pohl T."/>
            <person name="Merkel B.J."/>
            <person name="Hornburger P."/>
            <person name="Mueller R.-W."/>
            <person name="Bruemmer F."/>
            <person name="Labrenz M."/>
            <person name="Spormann A.M."/>
            <person name="Op den Camp H."/>
            <person name="Overmann J."/>
            <person name="Amann R."/>
            <person name="Jetten M.S.M."/>
            <person name="Mascher T."/>
            <person name="Medema M.H."/>
            <person name="Devos D.P."/>
            <person name="Kaster A.-K."/>
            <person name="Ovreas L."/>
            <person name="Rohde M."/>
            <person name="Galperin M.Y."/>
            <person name="Jogler C."/>
        </authorList>
    </citation>
    <scope>NUCLEOTIDE SEQUENCE [LARGE SCALE GENOMIC DNA]</scope>
    <source>
        <strain evidence="5 6">Spa11</strain>
    </source>
</reference>
<dbReference type="RefSeq" id="WP_145110377.1">
    <property type="nucleotide sequence ID" value="NZ_CP036349.1"/>
</dbReference>
<evidence type="ECO:0000313" key="5">
    <source>
        <dbReference type="EMBL" id="QDV73419.1"/>
    </source>
</evidence>
<dbReference type="EMBL" id="CP036349">
    <property type="protein sequence ID" value="QDV73419.1"/>
    <property type="molecule type" value="Genomic_DNA"/>
</dbReference>
<dbReference type="InterPro" id="IPR036265">
    <property type="entry name" value="HIT-like_sf"/>
</dbReference>
<accession>A0A518K6J8</accession>
<protein>
    <submittedName>
        <fullName evidence="5">HIT-like protein HinT</fullName>
        <ecNumber evidence="5">3.-.-.-</ecNumber>
    </submittedName>
</protein>
<dbReference type="PRINTS" id="PR00332">
    <property type="entry name" value="HISTRIAD"/>
</dbReference>
<keyword evidence="5" id="KW-0378">Hydrolase</keyword>
<gene>
    <name evidence="5" type="primary">hinT</name>
    <name evidence="5" type="ORF">Spa11_16150</name>
</gene>
<dbReference type="Proteomes" id="UP000316426">
    <property type="component" value="Chromosome"/>
</dbReference>
<evidence type="ECO:0000256" key="2">
    <source>
        <dbReference type="PIRSR" id="PIRSR601310-3"/>
    </source>
</evidence>
<dbReference type="KEGG" id="bmei:Spa11_16150"/>
<dbReference type="PROSITE" id="PS00892">
    <property type="entry name" value="HIT_1"/>
    <property type="match status" value="1"/>
</dbReference>
<dbReference type="InterPro" id="IPR019808">
    <property type="entry name" value="Histidine_triad_CS"/>
</dbReference>
<dbReference type="PROSITE" id="PS51084">
    <property type="entry name" value="HIT_2"/>
    <property type="match status" value="1"/>
</dbReference>
<dbReference type="SUPFAM" id="SSF54197">
    <property type="entry name" value="HIT-like"/>
    <property type="match status" value="1"/>
</dbReference>
<dbReference type="InterPro" id="IPR011146">
    <property type="entry name" value="HIT-like"/>
</dbReference>
<evidence type="ECO:0000256" key="1">
    <source>
        <dbReference type="PIRSR" id="PIRSR601310-1"/>
    </source>
</evidence>
<feature type="short sequence motif" description="Histidine triad motif" evidence="2 3">
    <location>
        <begin position="98"/>
        <end position="102"/>
    </location>
</feature>
<feature type="active site" description="Tele-AMP-histidine intermediate" evidence="1">
    <location>
        <position position="100"/>
    </location>
</feature>
<dbReference type="GO" id="GO:0016787">
    <property type="term" value="F:hydrolase activity"/>
    <property type="evidence" value="ECO:0007669"/>
    <property type="project" value="UniProtKB-KW"/>
</dbReference>
<dbReference type="AlphaFoldDB" id="A0A518K6J8"/>
<dbReference type="PANTHER" id="PTHR23089">
    <property type="entry name" value="HISTIDINE TRIAD HIT PROTEIN"/>
    <property type="match status" value="1"/>
</dbReference>
<evidence type="ECO:0000259" key="4">
    <source>
        <dbReference type="PROSITE" id="PS51084"/>
    </source>
</evidence>
<dbReference type="EC" id="3.-.-.-" evidence="5"/>
<feature type="domain" description="HIT" evidence="4">
    <location>
        <begin position="6"/>
        <end position="114"/>
    </location>
</feature>
<evidence type="ECO:0000256" key="3">
    <source>
        <dbReference type="PROSITE-ProRule" id="PRU00464"/>
    </source>
</evidence>
<proteinExistence type="predicted"/>
<dbReference type="InterPro" id="IPR001310">
    <property type="entry name" value="Histidine_triad_HIT"/>
</dbReference>